<comment type="caution">
    <text evidence="4">The sequence shown here is derived from an EMBL/GenBank/DDBJ whole genome shotgun (WGS) entry which is preliminary data.</text>
</comment>
<organism evidence="4 5">
    <name type="scientific">Luteibacter sahnii</name>
    <dbReference type="NCBI Taxonomy" id="3021977"/>
    <lineage>
        <taxon>Bacteria</taxon>
        <taxon>Pseudomonadati</taxon>
        <taxon>Pseudomonadota</taxon>
        <taxon>Gammaproteobacteria</taxon>
        <taxon>Lysobacterales</taxon>
        <taxon>Rhodanobacteraceae</taxon>
        <taxon>Luteibacter</taxon>
    </lineage>
</organism>
<dbReference type="InterPro" id="IPR011006">
    <property type="entry name" value="CheY-like_superfamily"/>
</dbReference>
<dbReference type="EMBL" id="JARJJS010000001">
    <property type="protein sequence ID" value="MDF4024384.1"/>
    <property type="molecule type" value="Genomic_DNA"/>
</dbReference>
<comment type="caution">
    <text evidence="1">Lacks conserved residue(s) required for the propagation of feature annotation.</text>
</comment>
<evidence type="ECO:0000313" key="4">
    <source>
        <dbReference type="EMBL" id="MDF4024384.1"/>
    </source>
</evidence>
<feature type="region of interest" description="Disordered" evidence="2">
    <location>
        <begin position="1"/>
        <end position="32"/>
    </location>
</feature>
<gene>
    <name evidence="4" type="ORF">P3W24_05325</name>
</gene>
<evidence type="ECO:0000256" key="1">
    <source>
        <dbReference type="PROSITE-ProRule" id="PRU00169"/>
    </source>
</evidence>
<feature type="domain" description="Response regulatory" evidence="3">
    <location>
        <begin position="53"/>
        <end position="166"/>
    </location>
</feature>
<dbReference type="SUPFAM" id="SSF52172">
    <property type="entry name" value="CheY-like"/>
    <property type="match status" value="1"/>
</dbReference>
<evidence type="ECO:0000256" key="2">
    <source>
        <dbReference type="SAM" id="MobiDB-lite"/>
    </source>
</evidence>
<evidence type="ECO:0000313" key="5">
    <source>
        <dbReference type="Proteomes" id="UP001528850"/>
    </source>
</evidence>
<reference evidence="4 5" key="1">
    <citation type="journal article" date="2024" name="Curr. Microbiol.">
        <title>Luteibacter sahnii sp. nov., A Novel Yellow-Colored Xanthomonadin Pigment Producing Probiotic Bacterium from Healthy Rice Seed Microbiome.</title>
        <authorList>
            <person name="Jaiswal G."/>
            <person name="Rana R."/>
            <person name="Nayak P.K."/>
            <person name="Chouhan R."/>
            <person name="Gandhi S.G."/>
            <person name="Patel H.K."/>
            <person name="Patil P.B."/>
        </authorList>
    </citation>
    <scope>NUCLEOTIDE SEQUENCE [LARGE SCALE GENOMIC DNA]</scope>
    <source>
        <strain evidence="4 5">PPL201</strain>
    </source>
</reference>
<sequence length="170" mass="18349">MKKTARKTSSPLTQIFAPASGGRIRRPAPGQDWRRSAVRGIKRPMTDHELPPIAIIIEPRATLADTVADALRKRGYEVFVAQTHSGATRAALDHAQVDFLVAAVPAPGEDRSGAYLQVARESNPSLRTIVMLSDPDEDASDAPIGAIKLLKPFTIDELDAAIEQSLALTF</sequence>
<name>A0ABT6B8G3_9GAMM</name>
<dbReference type="Proteomes" id="UP001528850">
    <property type="component" value="Unassembled WGS sequence"/>
</dbReference>
<protein>
    <recommendedName>
        <fullName evidence="3">Response regulatory domain-containing protein</fullName>
    </recommendedName>
</protein>
<dbReference type="Gene3D" id="3.40.50.2300">
    <property type="match status" value="1"/>
</dbReference>
<dbReference type="PROSITE" id="PS50110">
    <property type="entry name" value="RESPONSE_REGULATORY"/>
    <property type="match status" value="1"/>
</dbReference>
<proteinExistence type="predicted"/>
<dbReference type="InterPro" id="IPR001789">
    <property type="entry name" value="Sig_transdc_resp-reg_receiver"/>
</dbReference>
<keyword evidence="5" id="KW-1185">Reference proteome</keyword>
<accession>A0ABT6B8G3</accession>
<evidence type="ECO:0000259" key="3">
    <source>
        <dbReference type="PROSITE" id="PS50110"/>
    </source>
</evidence>